<accession>A0ABN9PSS3</accession>
<dbReference type="EMBL" id="CAUYUJ010000984">
    <property type="protein sequence ID" value="CAK0793510.1"/>
    <property type="molecule type" value="Genomic_DNA"/>
</dbReference>
<feature type="non-terminal residue" evidence="2">
    <location>
        <position position="1"/>
    </location>
</feature>
<proteinExistence type="predicted"/>
<evidence type="ECO:0000313" key="3">
    <source>
        <dbReference type="Proteomes" id="UP001189429"/>
    </source>
</evidence>
<feature type="compositionally biased region" description="Low complexity" evidence="1">
    <location>
        <begin position="36"/>
        <end position="49"/>
    </location>
</feature>
<feature type="region of interest" description="Disordered" evidence="1">
    <location>
        <begin position="133"/>
        <end position="166"/>
    </location>
</feature>
<organism evidence="2 3">
    <name type="scientific">Prorocentrum cordatum</name>
    <dbReference type="NCBI Taxonomy" id="2364126"/>
    <lineage>
        <taxon>Eukaryota</taxon>
        <taxon>Sar</taxon>
        <taxon>Alveolata</taxon>
        <taxon>Dinophyceae</taxon>
        <taxon>Prorocentrales</taxon>
        <taxon>Prorocentraceae</taxon>
        <taxon>Prorocentrum</taxon>
    </lineage>
</organism>
<protein>
    <submittedName>
        <fullName evidence="2">Uncharacterized protein</fullName>
    </submittedName>
</protein>
<evidence type="ECO:0000256" key="1">
    <source>
        <dbReference type="SAM" id="MobiDB-lite"/>
    </source>
</evidence>
<dbReference type="Proteomes" id="UP001189429">
    <property type="component" value="Unassembled WGS sequence"/>
</dbReference>
<keyword evidence="3" id="KW-1185">Reference proteome</keyword>
<feature type="region of interest" description="Disordered" evidence="1">
    <location>
        <begin position="1"/>
        <end position="49"/>
    </location>
</feature>
<reference evidence="2" key="1">
    <citation type="submission" date="2023-10" db="EMBL/GenBank/DDBJ databases">
        <authorList>
            <person name="Chen Y."/>
            <person name="Shah S."/>
            <person name="Dougan E. K."/>
            <person name="Thang M."/>
            <person name="Chan C."/>
        </authorList>
    </citation>
    <scope>NUCLEOTIDE SEQUENCE [LARGE SCALE GENOMIC DNA]</scope>
</reference>
<sequence length="166" mass="17650">GHADAGARAGALAAPRGRRGGAPRARRPRRGRRARAAGAGRAALGRGLPGGAARLGVRRRYEDPGRRLFVLLCQRSGREVGFSTYGHLTYEEALEQELEVPGAGLLQVGGAGEPERRRQREVWARRVLEARGPDVRGGAGAGAGLLQVGAAGEPERRRQRDPDGLR</sequence>
<feature type="compositionally biased region" description="Basic and acidic residues" evidence="1">
    <location>
        <begin position="153"/>
        <end position="166"/>
    </location>
</feature>
<evidence type="ECO:0000313" key="2">
    <source>
        <dbReference type="EMBL" id="CAK0793510.1"/>
    </source>
</evidence>
<comment type="caution">
    <text evidence="2">The sequence shown here is derived from an EMBL/GenBank/DDBJ whole genome shotgun (WGS) entry which is preliminary data.</text>
</comment>
<feature type="compositionally biased region" description="Basic residues" evidence="1">
    <location>
        <begin position="16"/>
        <end position="35"/>
    </location>
</feature>
<gene>
    <name evidence="2" type="ORF">PCOR1329_LOCUS3793</name>
</gene>
<name>A0ABN9PSS3_9DINO</name>
<feature type="compositionally biased region" description="Low complexity" evidence="1">
    <location>
        <begin position="1"/>
        <end position="15"/>
    </location>
</feature>